<dbReference type="PANTHER" id="PTHR35870:SF6">
    <property type="entry name" value="MGS207 PROTEIN"/>
    <property type="match status" value="1"/>
</dbReference>
<dbReference type="InParanoid" id="Q6C836"/>
<gene>
    <name evidence="2" type="ORF">YALI0_D23067g</name>
</gene>
<evidence type="ECO:0000313" key="3">
    <source>
        <dbReference type="Proteomes" id="UP000001300"/>
    </source>
</evidence>
<dbReference type="HOGENOM" id="CLU_036627_0_0_1"/>
<accession>Q6C836</accession>
<dbReference type="OMA" id="INNIICG"/>
<dbReference type="GO" id="GO:0044550">
    <property type="term" value="P:secondary metabolite biosynthetic process"/>
    <property type="evidence" value="ECO:0000318"/>
    <property type="project" value="GO_Central"/>
</dbReference>
<dbReference type="AlphaFoldDB" id="Q6C836"/>
<dbReference type="InterPro" id="IPR025337">
    <property type="entry name" value="Questin_oxidase-like"/>
</dbReference>
<proteinExistence type="predicted"/>
<dbReference type="Pfam" id="PF14027">
    <property type="entry name" value="Questin_oxidase"/>
    <property type="match status" value="1"/>
</dbReference>
<dbReference type="VEuPathDB" id="FungiDB:YALI0_D23067g"/>
<dbReference type="KEGG" id="yli:2910283"/>
<organism evidence="2 3">
    <name type="scientific">Yarrowia lipolytica (strain CLIB 122 / E 150)</name>
    <name type="common">Yeast</name>
    <name type="synonym">Candida lipolytica</name>
    <dbReference type="NCBI Taxonomy" id="284591"/>
    <lineage>
        <taxon>Eukaryota</taxon>
        <taxon>Fungi</taxon>
        <taxon>Dikarya</taxon>
        <taxon>Ascomycota</taxon>
        <taxon>Saccharomycotina</taxon>
        <taxon>Dipodascomycetes</taxon>
        <taxon>Dipodascales</taxon>
        <taxon>Dipodascales incertae sedis</taxon>
        <taxon>Yarrowia</taxon>
    </lineage>
</organism>
<dbReference type="STRING" id="284591.Q6C836"/>
<dbReference type="GO" id="GO:0016491">
    <property type="term" value="F:oxidoreductase activity"/>
    <property type="evidence" value="ECO:0007669"/>
    <property type="project" value="UniProtKB-KW"/>
</dbReference>
<evidence type="ECO:0000256" key="1">
    <source>
        <dbReference type="ARBA" id="ARBA00023002"/>
    </source>
</evidence>
<sequence length="454" mass="51370">MGNLLSTTAKTAFDGLGYEAPPGCPKPTAQSLEKAHQLLRANHSNYQVKFNDRKFHNHLAHILGAAYYLGASPQQLTAIYEEDIKDLVEWKEDSPEELDMTTYVKHLGDVRYERGFFDLFQEEVTDVASYDWKAVANEVYSHTEGVPNSGALFPGLAFGLLHPLIHLSYAFELDAAPVAVEAMTLACMDFRKSARKLMEKRDPPAVQYSNPMEVLKLLQQDKSLDGVEFDLVMDPVNKQLDTVIKYADMLALPDDPLKLAATLVHDSVAYFGASHKDDKPRYSFFFLHGLTGSQALCEIVASKHFPEVFKDPNAAQTLGYFVWVNFIVLYMYHLRPTIDPKRIIDADTPVLADAYPKAVELALGSEDRFDEHYVKAIRALMFADKFVHEHRPDLADSVPKDYYAKAAWLFAKNKPGKKFVYNNGDSDLELDWTWAEINTQREKDAIKQDDLFEG</sequence>
<dbReference type="EMBL" id="CR382130">
    <property type="protein sequence ID" value="CAG81376.1"/>
    <property type="molecule type" value="Genomic_DNA"/>
</dbReference>
<keyword evidence="1" id="KW-0560">Oxidoreductase</keyword>
<protein>
    <submittedName>
        <fullName evidence="2">YALI0D23067p</fullName>
    </submittedName>
</protein>
<dbReference type="OrthoDB" id="10265971at2759"/>
<name>Q6C836_YARLI</name>
<evidence type="ECO:0000313" key="2">
    <source>
        <dbReference type="EMBL" id="CAG81376.1"/>
    </source>
</evidence>
<dbReference type="PANTHER" id="PTHR35870">
    <property type="entry name" value="PROTEIN, PUTATIVE (AFU_ORTHOLOGUE AFUA_5G03330)-RELATED"/>
    <property type="match status" value="1"/>
</dbReference>
<dbReference type="Proteomes" id="UP000001300">
    <property type="component" value="Chromosome D"/>
</dbReference>
<keyword evidence="3" id="KW-1185">Reference proteome</keyword>
<reference evidence="2 3" key="1">
    <citation type="journal article" date="2004" name="Nature">
        <title>Genome evolution in yeasts.</title>
        <authorList>
            <consortium name="Genolevures"/>
            <person name="Dujon B."/>
            <person name="Sherman D."/>
            <person name="Fischer G."/>
            <person name="Durrens P."/>
            <person name="Casaregola S."/>
            <person name="Lafontaine I."/>
            <person name="de Montigny J."/>
            <person name="Marck C."/>
            <person name="Neuveglise C."/>
            <person name="Talla E."/>
            <person name="Goffard N."/>
            <person name="Frangeul L."/>
            <person name="Aigle M."/>
            <person name="Anthouard V."/>
            <person name="Babour A."/>
            <person name="Barbe V."/>
            <person name="Barnay S."/>
            <person name="Blanchin S."/>
            <person name="Beckerich J.M."/>
            <person name="Beyne E."/>
            <person name="Bleykasten C."/>
            <person name="Boisrame A."/>
            <person name="Boyer J."/>
            <person name="Cattolico L."/>
            <person name="Confanioleri F."/>
            <person name="de Daruvar A."/>
            <person name="Despons L."/>
            <person name="Fabre E."/>
            <person name="Fairhead C."/>
            <person name="Ferry-Dumazet H."/>
            <person name="Groppi A."/>
            <person name="Hantraye F."/>
            <person name="Hennequin C."/>
            <person name="Jauniaux N."/>
            <person name="Joyet P."/>
            <person name="Kachouri R."/>
            <person name="Kerrest A."/>
            <person name="Koszul R."/>
            <person name="Lemaire M."/>
            <person name="Lesur I."/>
            <person name="Ma L."/>
            <person name="Muller H."/>
            <person name="Nicaud J.M."/>
            <person name="Nikolski M."/>
            <person name="Oztas S."/>
            <person name="Ozier-Kalogeropoulos O."/>
            <person name="Pellenz S."/>
            <person name="Potier S."/>
            <person name="Richard G.F."/>
            <person name="Straub M.L."/>
            <person name="Suleau A."/>
            <person name="Swennene D."/>
            <person name="Tekaia F."/>
            <person name="Wesolowski-Louvel M."/>
            <person name="Westhof E."/>
            <person name="Wirth B."/>
            <person name="Zeniou-Meyer M."/>
            <person name="Zivanovic I."/>
            <person name="Bolotin-Fukuhara M."/>
            <person name="Thierry A."/>
            <person name="Bouchier C."/>
            <person name="Caudron B."/>
            <person name="Scarpelli C."/>
            <person name="Gaillardin C."/>
            <person name="Weissenbach J."/>
            <person name="Wincker P."/>
            <person name="Souciet J.L."/>
        </authorList>
    </citation>
    <scope>NUCLEOTIDE SEQUENCE [LARGE SCALE GENOMIC DNA]</scope>
    <source>
        <strain evidence="3">CLIB 122 / E 150</strain>
    </source>
</reference>